<feature type="coiled-coil region" evidence="1">
    <location>
        <begin position="388"/>
        <end position="415"/>
    </location>
</feature>
<reference evidence="2" key="1">
    <citation type="submission" date="2021-02" db="EMBL/GenBank/DDBJ databases">
        <authorList>
            <person name="Nowell W R."/>
        </authorList>
    </citation>
    <scope>NUCLEOTIDE SEQUENCE</scope>
</reference>
<organism evidence="2 4">
    <name type="scientific">Didymodactylos carnosus</name>
    <dbReference type="NCBI Taxonomy" id="1234261"/>
    <lineage>
        <taxon>Eukaryota</taxon>
        <taxon>Metazoa</taxon>
        <taxon>Spiralia</taxon>
        <taxon>Gnathifera</taxon>
        <taxon>Rotifera</taxon>
        <taxon>Eurotatoria</taxon>
        <taxon>Bdelloidea</taxon>
        <taxon>Philodinida</taxon>
        <taxon>Philodinidae</taxon>
        <taxon>Didymodactylos</taxon>
    </lineage>
</organism>
<accession>A0A814HYY6</accession>
<evidence type="ECO:0000313" key="4">
    <source>
        <dbReference type="Proteomes" id="UP000663829"/>
    </source>
</evidence>
<dbReference type="EMBL" id="CAJNOQ010003529">
    <property type="protein sequence ID" value="CAF1016923.1"/>
    <property type="molecule type" value="Genomic_DNA"/>
</dbReference>
<feature type="coiled-coil region" evidence="1">
    <location>
        <begin position="25"/>
        <end position="52"/>
    </location>
</feature>
<dbReference type="Proteomes" id="UP000681722">
    <property type="component" value="Unassembled WGS sequence"/>
</dbReference>
<feature type="coiled-coil region" evidence="1">
    <location>
        <begin position="117"/>
        <end position="200"/>
    </location>
</feature>
<feature type="coiled-coil region" evidence="1">
    <location>
        <begin position="548"/>
        <end position="641"/>
    </location>
</feature>
<comment type="caution">
    <text evidence="2">The sequence shown here is derived from an EMBL/GenBank/DDBJ whole genome shotgun (WGS) entry which is preliminary data.</text>
</comment>
<evidence type="ECO:0000313" key="2">
    <source>
        <dbReference type="EMBL" id="CAF1016923.1"/>
    </source>
</evidence>
<name>A0A814HYY6_9BILA</name>
<dbReference type="PANTHER" id="PTHR37476">
    <property type="entry name" value="COILED-COIL DOMAIN-CONTAINING PROTEIN 171"/>
    <property type="match status" value="1"/>
</dbReference>
<evidence type="ECO:0000256" key="1">
    <source>
        <dbReference type="SAM" id="Coils"/>
    </source>
</evidence>
<feature type="coiled-coil region" evidence="1">
    <location>
        <begin position="264"/>
        <end position="337"/>
    </location>
</feature>
<feature type="non-terminal residue" evidence="2">
    <location>
        <position position="1"/>
    </location>
</feature>
<keyword evidence="1" id="KW-0175">Coiled coil</keyword>
<proteinExistence type="predicted"/>
<protein>
    <submittedName>
        <fullName evidence="2">Uncharacterized protein</fullName>
    </submittedName>
</protein>
<gene>
    <name evidence="2" type="ORF">GPM918_LOCUS14569</name>
    <name evidence="3" type="ORF">SRO942_LOCUS14569</name>
</gene>
<sequence>MTPPQIFTDEEGERGKLSMISNFNLDELKRTVNNERKKNVELITKIQELESQKLKDMSQRNKEFNHLQSQLTKYRCDFEKSEMLRQTLEYELTVMRSQCGKESFKYKESEQILEKTKELFSDKLKEMNSEIERLRTELTSNAQKYEHELQRLDDNLKQKNEQIYKLQSTADMHYERERRIRTLNEQIERLEKTFDESEQISRKYVADAIHAKDKENDMKIEYDVLFMKVQFLEQTLENERTITNETKLAGELLNCRVKDLQTTIDLIKQGKLNDENKIEELQKQIVVRRTTLNHLQKDLEEKCLEMNNAEQFYEKTIKSLKDELTNYRRKARLIEDKHSCCNVKLIDLLKLCKIIPDTADQNNIVNFVPSSQQLEELRLYVDDLRKSSNEKVNEISRLKKSIERLTRTYASLHRTQLDRVHSKDGNLAEMLSIKDEYQACKYDKVALEELLMITRTELQQLDKQYQQVYQQNLEMKLFIQQKLNDSPKEQEEMLNLSLLKSIDDRLQIAIRSSSDDKNNIDSQRLTLHQNSDICSVINDGLTIILSRYDSLMNSTQQLEQQLNTRETEYNRIQQTMEEQILKFKTDINERDEKFSKQKEMIIRQYEMTIQELQTNLKNIELKSLETLHRNQLLETENLEKKRIYDKSQSVINEKDGEIKQLKILSTFLVGLIYPLKQRYTLLIQQINILKQFYLNYHQIKQFIIKSSNLVCRTPILRFRKYVIAIIAYDRLLLLLKKKKLFLINNEQYHYGKTQLNYVYRLPNSKQRME</sequence>
<dbReference type="PANTHER" id="PTHR37476:SF1">
    <property type="entry name" value="COILED-COIL DOMAIN-CONTAINING PROTEIN 171"/>
    <property type="match status" value="1"/>
</dbReference>
<dbReference type="AlphaFoldDB" id="A0A814HYY6"/>
<dbReference type="EMBL" id="CAJOBC010003529">
    <property type="protein sequence ID" value="CAF3788451.1"/>
    <property type="molecule type" value="Genomic_DNA"/>
</dbReference>
<evidence type="ECO:0000313" key="3">
    <source>
        <dbReference type="EMBL" id="CAF3788451.1"/>
    </source>
</evidence>
<keyword evidence="4" id="KW-1185">Reference proteome</keyword>
<dbReference type="Proteomes" id="UP000663829">
    <property type="component" value="Unassembled WGS sequence"/>
</dbReference>
<dbReference type="OrthoDB" id="287623at2759"/>